<dbReference type="NCBIfam" id="NF009435">
    <property type="entry name" value="PRK12794.1"/>
    <property type="match status" value="1"/>
</dbReference>
<dbReference type="InterPro" id="IPR010845">
    <property type="entry name" value="FlaF"/>
</dbReference>
<comment type="caution">
    <text evidence="1">The sequence shown here is derived from an EMBL/GenBank/DDBJ whole genome shotgun (WGS) entry which is preliminary data.</text>
</comment>
<keyword evidence="1" id="KW-0966">Cell projection</keyword>
<dbReference type="Proteomes" id="UP000580839">
    <property type="component" value="Unassembled WGS sequence"/>
</dbReference>
<name>A0A849SM02_UNCEI</name>
<dbReference type="GO" id="GO:0044781">
    <property type="term" value="P:bacterial-type flagellum organization"/>
    <property type="evidence" value="ECO:0007669"/>
    <property type="project" value="InterPro"/>
</dbReference>
<dbReference type="Pfam" id="PF07309">
    <property type="entry name" value="FlaF"/>
    <property type="match status" value="1"/>
</dbReference>
<evidence type="ECO:0000313" key="2">
    <source>
        <dbReference type="Proteomes" id="UP000580839"/>
    </source>
</evidence>
<accession>A0A849SM02</accession>
<gene>
    <name evidence="1" type="primary">flaF</name>
    <name evidence="1" type="ORF">HOP12_06775</name>
</gene>
<sequence>MHANPLDAYETAGKSSRSSRELEATALFKAARQLQDCIANWNATDLRARLSAALNYNQRLWTFFQAELSEPGSVLPAELRAKLLSLSVFVDRRTFELMAKPDPAKLNSLIEINRQVAAGLSQPPTPAGGA</sequence>
<keyword evidence="1" id="KW-0282">Flagellum</keyword>
<protein>
    <submittedName>
        <fullName evidence="1">Flagellar biosynthesis regulator FlaF</fullName>
    </submittedName>
</protein>
<dbReference type="AlphaFoldDB" id="A0A849SM02"/>
<reference evidence="1 2" key="1">
    <citation type="submission" date="2020-04" db="EMBL/GenBank/DDBJ databases">
        <title>Metagenomic profiling of ammonia- and methane-oxidizing microorganisms in a Dutch drinking water treatment plant.</title>
        <authorList>
            <person name="Poghosyan L."/>
            <person name="Leucker S."/>
        </authorList>
    </citation>
    <scope>NUCLEOTIDE SEQUENCE [LARGE SCALE GENOMIC DNA]</scope>
    <source>
        <strain evidence="1">S-RSF-IL-03</strain>
    </source>
</reference>
<proteinExistence type="predicted"/>
<dbReference type="EMBL" id="JABFRW010000075">
    <property type="protein sequence ID" value="NOT33857.1"/>
    <property type="molecule type" value="Genomic_DNA"/>
</dbReference>
<organism evidence="1 2">
    <name type="scientific">Eiseniibacteriota bacterium</name>
    <dbReference type="NCBI Taxonomy" id="2212470"/>
    <lineage>
        <taxon>Bacteria</taxon>
        <taxon>Candidatus Eiseniibacteriota</taxon>
    </lineage>
</organism>
<keyword evidence="1" id="KW-0969">Cilium</keyword>
<evidence type="ECO:0000313" key="1">
    <source>
        <dbReference type="EMBL" id="NOT33857.1"/>
    </source>
</evidence>